<dbReference type="EMBL" id="CAFBLP010000012">
    <property type="protein sequence ID" value="CAB4869219.1"/>
    <property type="molecule type" value="Genomic_DNA"/>
</dbReference>
<organism evidence="1">
    <name type="scientific">freshwater metagenome</name>
    <dbReference type="NCBI Taxonomy" id="449393"/>
    <lineage>
        <taxon>unclassified sequences</taxon>
        <taxon>metagenomes</taxon>
        <taxon>ecological metagenomes</taxon>
    </lineage>
</organism>
<sequence length="132" mass="13637">MSSGDQGPITVVDVTAGTTTKVTLGIFSGLPDPTWTLTAEQSNQLSALLAGLRRADGVAPMGGLGYHGFTIVGVDGTFVAFQGIVSHTSDPAYLLVDPQRSAEQFLLDTGRSHLTSEEIAAVNETLAESGTS</sequence>
<dbReference type="AlphaFoldDB" id="A0A6J7DLL8"/>
<reference evidence="1" key="1">
    <citation type="submission" date="2020-05" db="EMBL/GenBank/DDBJ databases">
        <authorList>
            <person name="Chiriac C."/>
            <person name="Salcher M."/>
            <person name="Ghai R."/>
            <person name="Kavagutti S V."/>
        </authorList>
    </citation>
    <scope>NUCLEOTIDE SEQUENCE</scope>
</reference>
<accession>A0A6J7DLL8</accession>
<evidence type="ECO:0000313" key="1">
    <source>
        <dbReference type="EMBL" id="CAB4869219.1"/>
    </source>
</evidence>
<proteinExistence type="predicted"/>
<protein>
    <submittedName>
        <fullName evidence="1">Unannotated protein</fullName>
    </submittedName>
</protein>
<gene>
    <name evidence="1" type="ORF">UFOPK3376_00718</name>
</gene>
<name>A0A6J7DLL8_9ZZZZ</name>